<organism evidence="2 3">
    <name type="scientific">Pelistega ratti</name>
    <dbReference type="NCBI Taxonomy" id="2652177"/>
    <lineage>
        <taxon>Bacteria</taxon>
        <taxon>Pseudomonadati</taxon>
        <taxon>Pseudomonadota</taxon>
        <taxon>Betaproteobacteria</taxon>
        <taxon>Burkholderiales</taxon>
        <taxon>Alcaligenaceae</taxon>
        <taxon>Pelistega</taxon>
    </lineage>
</organism>
<dbReference type="Gene3D" id="2.40.50.320">
    <property type="entry name" value="Copper binding periplasmic protein CusF"/>
    <property type="match status" value="1"/>
</dbReference>
<dbReference type="InterPro" id="IPR021647">
    <property type="entry name" value="CusF_Ec"/>
</dbReference>
<keyword evidence="1" id="KW-0732">Signal</keyword>
<keyword evidence="3" id="KW-1185">Reference proteome</keyword>
<name>A0A6L9Y7Z4_9BURK</name>
<evidence type="ECO:0000313" key="3">
    <source>
        <dbReference type="Proteomes" id="UP000477651"/>
    </source>
</evidence>
<gene>
    <name evidence="2" type="ORF">F9B74_09915</name>
</gene>
<feature type="signal peptide" evidence="1">
    <location>
        <begin position="1"/>
        <end position="22"/>
    </location>
</feature>
<evidence type="ECO:0000313" key="2">
    <source>
        <dbReference type="EMBL" id="NEN76620.1"/>
    </source>
</evidence>
<sequence>MKKYTKVLSFATMVMVGAIAFAQEQGSATGEVRRIDAQKGKIAIKHGPIADLKLSAMTLVYDIDKKLLVPIKAGDKVKFTATHKDNRYIIDEIEVNN</sequence>
<comment type="caution">
    <text evidence="2">The sequence shown here is derived from an EMBL/GenBank/DDBJ whole genome shotgun (WGS) entry which is preliminary data.</text>
</comment>
<feature type="chain" id="PRO_5026760932" evidence="1">
    <location>
        <begin position="23"/>
        <end position="97"/>
    </location>
</feature>
<proteinExistence type="predicted"/>
<dbReference type="Pfam" id="PF11604">
    <property type="entry name" value="CusF_Ec"/>
    <property type="match status" value="1"/>
</dbReference>
<protein>
    <submittedName>
        <fullName evidence="2">Copper-binding protein</fullName>
    </submittedName>
</protein>
<dbReference type="AlphaFoldDB" id="A0A6L9Y7Z4"/>
<dbReference type="RefSeq" id="WP_163765043.1">
    <property type="nucleotide sequence ID" value="NZ_JAAGYR010000025.1"/>
</dbReference>
<dbReference type="InterPro" id="IPR042230">
    <property type="entry name" value="CusF_sf"/>
</dbReference>
<accession>A0A6L9Y7Z4</accession>
<reference evidence="2 3" key="1">
    <citation type="submission" date="2020-02" db="EMBL/GenBank/DDBJ databases">
        <title>Pelistega sp. NLN82 were isolated from wild rodents of the Hainan Island.</title>
        <authorList>
            <person name="Niu N."/>
            <person name="Zhou J."/>
        </authorList>
    </citation>
    <scope>NUCLEOTIDE SEQUENCE [LARGE SCALE GENOMIC DNA]</scope>
    <source>
        <strain evidence="2 3">NLN82</strain>
    </source>
</reference>
<evidence type="ECO:0000256" key="1">
    <source>
        <dbReference type="SAM" id="SignalP"/>
    </source>
</evidence>
<dbReference type="EMBL" id="JAAGYR010000025">
    <property type="protein sequence ID" value="NEN76620.1"/>
    <property type="molecule type" value="Genomic_DNA"/>
</dbReference>
<dbReference type="Proteomes" id="UP000477651">
    <property type="component" value="Unassembled WGS sequence"/>
</dbReference>